<keyword evidence="12" id="KW-1003">Cell membrane</keyword>
<comment type="catalytic activity">
    <reaction evidence="9 10 12">
        <text>L-threonyl-[protein] + FAD = FMN-L-threonyl-[protein] + AMP + H(+)</text>
        <dbReference type="Rhea" id="RHEA:36847"/>
        <dbReference type="Rhea" id="RHEA-COMP:11060"/>
        <dbReference type="Rhea" id="RHEA-COMP:11061"/>
        <dbReference type="ChEBI" id="CHEBI:15378"/>
        <dbReference type="ChEBI" id="CHEBI:30013"/>
        <dbReference type="ChEBI" id="CHEBI:57692"/>
        <dbReference type="ChEBI" id="CHEBI:74257"/>
        <dbReference type="ChEBI" id="CHEBI:456215"/>
        <dbReference type="EC" id="2.7.1.180"/>
    </reaction>
</comment>
<keyword evidence="14" id="KW-1185">Reference proteome</keyword>
<keyword evidence="7 10" id="KW-0460">Magnesium</keyword>
<dbReference type="SUPFAM" id="SSF143631">
    <property type="entry name" value="ApbE-like"/>
    <property type="match status" value="1"/>
</dbReference>
<comment type="subcellular location">
    <subcellularLocation>
        <location evidence="12">Cell inner membrane</location>
        <topology evidence="12">Lipid-anchor</topology>
        <orientation evidence="12">Periplasmic side</orientation>
    </subcellularLocation>
</comment>
<feature type="binding site" evidence="11">
    <location>
        <position position="171"/>
    </location>
    <ligand>
        <name>Mg(2+)</name>
        <dbReference type="ChEBI" id="CHEBI:18420"/>
    </ligand>
</feature>
<feature type="binding site" evidence="11">
    <location>
        <position position="283"/>
    </location>
    <ligand>
        <name>Mg(2+)</name>
        <dbReference type="ChEBI" id="CHEBI:18420"/>
    </ligand>
</feature>
<dbReference type="RefSeq" id="WP_078694685.1">
    <property type="nucleotide sequence ID" value="NZ_FUWX01000020.1"/>
</dbReference>
<keyword evidence="12" id="KW-0472">Membrane</keyword>
<evidence type="ECO:0000313" key="13">
    <source>
        <dbReference type="EMBL" id="SKA00506.1"/>
    </source>
</evidence>
<evidence type="ECO:0000256" key="5">
    <source>
        <dbReference type="ARBA" id="ARBA00022723"/>
    </source>
</evidence>
<keyword evidence="5 10" id="KW-0479">Metal-binding</keyword>
<organism evidence="13 14">
    <name type="scientific">Cetobacterium ceti</name>
    <dbReference type="NCBI Taxonomy" id="180163"/>
    <lineage>
        <taxon>Bacteria</taxon>
        <taxon>Fusobacteriati</taxon>
        <taxon>Fusobacteriota</taxon>
        <taxon>Fusobacteriia</taxon>
        <taxon>Fusobacteriales</taxon>
        <taxon>Fusobacteriaceae</taxon>
        <taxon>Cetobacterium</taxon>
    </lineage>
</organism>
<dbReference type="GO" id="GO:0016740">
    <property type="term" value="F:transferase activity"/>
    <property type="evidence" value="ECO:0007669"/>
    <property type="project" value="UniProtKB-UniRule"/>
</dbReference>
<dbReference type="GO" id="GO:0046872">
    <property type="term" value="F:metal ion binding"/>
    <property type="evidence" value="ECO:0007669"/>
    <property type="project" value="UniProtKB-UniRule"/>
</dbReference>
<sequence>MIKKLSLIMVLVLLFAACGKKEMQKLEAEKFLFGTYIKIMAYDNNPKEGKEAINAAFQEIARIDDKFNSKRPGSLIYKLNTSPTKEVEVDDEGIILLHSLNEAYTMSKGKYDVTISPLLNLWGFVEDDEVTEVPSSEAIKKIQKEIDFSKVKIDGHKLKIEAPVEMIDTGSFLKGYALKEAREKMIKMGIKSAFLTSISSITTIGEKPGNKPWRVGLQDPNNLSEIIGIVSLNNESMGVSGDYQTFVEIHGKKYHHILDKSTGYPVTDKKMVVVITDDAFKADMYSTAFFLMPIDDILNYVNAHKNIEVLIVKANSEIVTSKNFKYEKVK</sequence>
<keyword evidence="12" id="KW-0997">Cell inner membrane</keyword>
<reference evidence="13 14" key="1">
    <citation type="submission" date="2017-02" db="EMBL/GenBank/DDBJ databases">
        <authorList>
            <person name="Peterson S.W."/>
        </authorList>
    </citation>
    <scope>NUCLEOTIDE SEQUENCE [LARGE SCALE GENOMIC DNA]</scope>
    <source>
        <strain evidence="13 14">ATCC 700028</strain>
    </source>
</reference>
<dbReference type="OrthoDB" id="9778595at2"/>
<evidence type="ECO:0000256" key="4">
    <source>
        <dbReference type="ARBA" id="ARBA00022679"/>
    </source>
</evidence>
<dbReference type="EMBL" id="FUWX01000020">
    <property type="protein sequence ID" value="SKA00506.1"/>
    <property type="molecule type" value="Genomic_DNA"/>
</dbReference>
<dbReference type="GO" id="GO:0005886">
    <property type="term" value="C:plasma membrane"/>
    <property type="evidence" value="ECO:0007669"/>
    <property type="project" value="UniProtKB-SubCell"/>
</dbReference>
<dbReference type="PIRSF" id="PIRSF006268">
    <property type="entry name" value="ApbE"/>
    <property type="match status" value="1"/>
</dbReference>
<evidence type="ECO:0000313" key="14">
    <source>
        <dbReference type="Proteomes" id="UP000191153"/>
    </source>
</evidence>
<dbReference type="InterPro" id="IPR024932">
    <property type="entry name" value="ApbE"/>
</dbReference>
<evidence type="ECO:0000256" key="2">
    <source>
        <dbReference type="ARBA" id="ARBA00016337"/>
    </source>
</evidence>
<evidence type="ECO:0000256" key="12">
    <source>
        <dbReference type="RuleBase" id="RU363002"/>
    </source>
</evidence>
<dbReference type="InterPro" id="IPR003374">
    <property type="entry name" value="ApbE-like_sf"/>
</dbReference>
<evidence type="ECO:0000256" key="3">
    <source>
        <dbReference type="ARBA" id="ARBA00022630"/>
    </source>
</evidence>
<evidence type="ECO:0000256" key="8">
    <source>
        <dbReference type="ARBA" id="ARBA00031306"/>
    </source>
</evidence>
<comment type="similarity">
    <text evidence="10 12">Belongs to the ApbE family.</text>
</comment>
<dbReference type="AlphaFoldDB" id="A0A1T4QA51"/>
<gene>
    <name evidence="13" type="ORF">SAMN02745174_02241</name>
</gene>
<keyword evidence="12 13" id="KW-0449">Lipoprotein</keyword>
<keyword evidence="3 10" id="KW-0285">Flavoprotein</keyword>
<feature type="binding site" evidence="11">
    <location>
        <position position="287"/>
    </location>
    <ligand>
        <name>Mg(2+)</name>
        <dbReference type="ChEBI" id="CHEBI:18420"/>
    </ligand>
</feature>
<evidence type="ECO:0000256" key="11">
    <source>
        <dbReference type="PIRSR" id="PIRSR006268-2"/>
    </source>
</evidence>
<keyword evidence="6 10" id="KW-0274">FAD</keyword>
<dbReference type="PANTHER" id="PTHR30040">
    <property type="entry name" value="THIAMINE BIOSYNTHESIS LIPOPROTEIN APBE"/>
    <property type="match status" value="1"/>
</dbReference>
<accession>A0A1T4QA51</accession>
<evidence type="ECO:0000256" key="1">
    <source>
        <dbReference type="ARBA" id="ARBA00011955"/>
    </source>
</evidence>
<evidence type="ECO:0000256" key="7">
    <source>
        <dbReference type="ARBA" id="ARBA00022842"/>
    </source>
</evidence>
<proteinExistence type="inferred from homology"/>
<keyword evidence="4 10" id="KW-0808">Transferase</keyword>
<dbReference type="STRING" id="180163.SAMN02745174_02241"/>
<dbReference type="Gene3D" id="3.10.520.10">
    <property type="entry name" value="ApbE-like domains"/>
    <property type="match status" value="1"/>
</dbReference>
<comment type="function">
    <text evidence="12">Flavin transferase that catalyzes the transfer of the FMN moiety of FAD and its covalent binding to the hydroxyl group of a threonine residue in a target flavoprotein.</text>
</comment>
<dbReference type="Proteomes" id="UP000191153">
    <property type="component" value="Unassembled WGS sequence"/>
</dbReference>
<name>A0A1T4QA51_9FUSO</name>
<protein>
    <recommendedName>
        <fullName evidence="2 10">FAD:protein FMN transferase</fullName>
        <ecNumber evidence="1 10">2.7.1.180</ecNumber>
    </recommendedName>
    <alternativeName>
        <fullName evidence="8 10">Flavin transferase</fullName>
    </alternativeName>
</protein>
<dbReference type="PANTHER" id="PTHR30040:SF2">
    <property type="entry name" value="FAD:PROTEIN FMN TRANSFERASE"/>
    <property type="match status" value="1"/>
</dbReference>
<evidence type="ECO:0000256" key="9">
    <source>
        <dbReference type="ARBA" id="ARBA00048540"/>
    </source>
</evidence>
<dbReference type="EC" id="2.7.1.180" evidence="1 10"/>
<dbReference type="Pfam" id="PF02424">
    <property type="entry name" value="ApbE"/>
    <property type="match status" value="1"/>
</dbReference>
<comment type="cofactor">
    <cofactor evidence="11">
        <name>Mg(2+)</name>
        <dbReference type="ChEBI" id="CHEBI:18420"/>
    </cofactor>
    <cofactor evidence="11">
        <name>Mn(2+)</name>
        <dbReference type="ChEBI" id="CHEBI:29035"/>
    </cofactor>
    <text evidence="11">Magnesium. Can also use manganese.</text>
</comment>
<evidence type="ECO:0000256" key="10">
    <source>
        <dbReference type="PIRNR" id="PIRNR006268"/>
    </source>
</evidence>
<dbReference type="PROSITE" id="PS51257">
    <property type="entry name" value="PROKAR_LIPOPROTEIN"/>
    <property type="match status" value="1"/>
</dbReference>
<evidence type="ECO:0000256" key="6">
    <source>
        <dbReference type="ARBA" id="ARBA00022827"/>
    </source>
</evidence>